<proteinExistence type="inferred from homology"/>
<comment type="subunit">
    <text evidence="4">Monomer.</text>
</comment>
<dbReference type="GO" id="GO:0003857">
    <property type="term" value="F:(3S)-3-hydroxyacyl-CoA dehydrogenase (NAD+) activity"/>
    <property type="evidence" value="ECO:0007669"/>
    <property type="project" value="UniProtKB-EC"/>
</dbReference>
<dbReference type="PROSITE" id="PS00166">
    <property type="entry name" value="ENOYL_COA_HYDRATASE"/>
    <property type="match status" value="1"/>
</dbReference>
<comment type="similarity">
    <text evidence="3">In the N-terminal section; belongs to the enoyl-CoA hydratase/isomerase family.</text>
</comment>
<gene>
    <name evidence="18" type="ORF">B5C34_01020</name>
</gene>
<comment type="caution">
    <text evidence="18">The sequence shown here is derived from an EMBL/GenBank/DDBJ whole genome shotgun (WGS) entry which is preliminary data.</text>
</comment>
<dbReference type="GO" id="GO:0016853">
    <property type="term" value="F:isomerase activity"/>
    <property type="evidence" value="ECO:0007669"/>
    <property type="project" value="UniProtKB-KW"/>
</dbReference>
<comment type="subcellular location">
    <subcellularLocation>
        <location evidence="1">Peroxisome</location>
    </subcellularLocation>
</comment>
<accession>A0A219B2W9</accession>
<keyword evidence="13" id="KW-0511">Multifunctional enzyme</keyword>
<evidence type="ECO:0000313" key="19">
    <source>
        <dbReference type="Proteomes" id="UP000198462"/>
    </source>
</evidence>
<reference evidence="19" key="1">
    <citation type="submission" date="2017-05" db="EMBL/GenBank/DDBJ databases">
        <authorList>
            <person name="Lin X."/>
        </authorList>
    </citation>
    <scope>NUCLEOTIDE SEQUENCE [LARGE SCALE GENOMIC DNA]</scope>
    <source>
        <strain evidence="19">JLT2012</strain>
    </source>
</reference>
<dbReference type="Gene3D" id="1.10.1040.50">
    <property type="match status" value="1"/>
</dbReference>
<evidence type="ECO:0000256" key="7">
    <source>
        <dbReference type="ARBA" id="ARBA00023002"/>
    </source>
</evidence>
<keyword evidence="7" id="KW-0560">Oxidoreductase</keyword>
<dbReference type="UniPathway" id="UPA00659"/>
<dbReference type="CDD" id="cd06558">
    <property type="entry name" value="crotonase-like"/>
    <property type="match status" value="1"/>
</dbReference>
<evidence type="ECO:0000256" key="4">
    <source>
        <dbReference type="ARBA" id="ARBA00011245"/>
    </source>
</evidence>
<feature type="domain" description="3-hydroxyacyl-CoA dehydrogenase C-terminal" evidence="16">
    <location>
        <begin position="600"/>
        <end position="681"/>
    </location>
</feature>
<keyword evidence="12" id="KW-0456">Lyase</keyword>
<evidence type="ECO:0000256" key="15">
    <source>
        <dbReference type="RuleBase" id="RU003707"/>
    </source>
</evidence>
<dbReference type="Pfam" id="PF00725">
    <property type="entry name" value="3HCDH"/>
    <property type="match status" value="2"/>
</dbReference>
<dbReference type="GO" id="GO:0004300">
    <property type="term" value="F:enoyl-CoA hydratase activity"/>
    <property type="evidence" value="ECO:0007669"/>
    <property type="project" value="UniProtKB-ARBA"/>
</dbReference>
<evidence type="ECO:0000256" key="6">
    <source>
        <dbReference type="ARBA" id="ARBA00022963"/>
    </source>
</evidence>
<keyword evidence="8" id="KW-0520">NAD</keyword>
<keyword evidence="5" id="KW-0276">Fatty acid metabolism</keyword>
<dbReference type="OrthoDB" id="9771883at2"/>
<dbReference type="Proteomes" id="UP000198462">
    <property type="component" value="Unassembled WGS sequence"/>
</dbReference>
<dbReference type="InterPro" id="IPR008927">
    <property type="entry name" value="6-PGluconate_DH-like_C_sf"/>
</dbReference>
<evidence type="ECO:0000256" key="13">
    <source>
        <dbReference type="ARBA" id="ARBA00023268"/>
    </source>
</evidence>
<dbReference type="PANTHER" id="PTHR23309">
    <property type="entry name" value="3-HYDROXYACYL-COA DEHYROGENASE"/>
    <property type="match status" value="1"/>
</dbReference>
<dbReference type="GO" id="GO:0006635">
    <property type="term" value="P:fatty acid beta-oxidation"/>
    <property type="evidence" value="ECO:0007669"/>
    <property type="project" value="UniProtKB-UniPathway"/>
</dbReference>
<dbReference type="FunFam" id="1.10.1040.50:FF:000006">
    <property type="entry name" value="Peroxisomal bifunctional enzyme"/>
    <property type="match status" value="1"/>
</dbReference>
<sequence>MTSPVRTERHDDVLVIVSDNPPVNALGAAVRQGLKDGVEEGLADDAVKAIVIRCDGRTFHAGADITEFGKPPQGPNLPETLDAMEASSKPVVAAIHGTALGGGLEVALSCHYRVAVPSAKLGLPEVNLGLLPGAGGTQRLPRVVGVEKALDMIVFGKPIGAKEAEAIGLVDKLADEDALAETAIAFAKEMAKKDSHPATSARTDKLPDATEVEQIFEDFKQKNHRKIRGFDAPAANIRCIHAAATLPFEEGIKVEREEFMKLMQGDQSKAQRHLFFAERQAAKIDDVPKDTPLIPVKKVGIIGAGTMGGGIAMNFLSAGIPVTMLEMKQEALDRGTGVMQKNYAGNVKRGRMSEEQAKAAMDRLSTTLDYADLADCDLVIEAVFESMDVKKDVFGKLDAHVKDGAILASNTSYLNVDEIAQATKRPGYVLGMHFFSPANVMKLLEVVRGAETRGDVLATVMALSKKIGKVAVVAGVCHGFIGNRMLSPRQREANKLILEGAKPWDIDRVHQEFGMPMGPFQMADLAGLDIGWHRDPNRIESLRDELCAMDRRGQKTGAGFYDYDENRRGTPSQDVEDLIRKWADKEGVEQREISDEQIRERTIYTMVNEGALILEEGMAQRASDIDVVWVYGYGWPRYRGGPMFWADLEGLDTIVGGLEKHADKMPELKMSALLKDKAAKGETFN</sequence>
<dbReference type="Gene3D" id="3.40.50.720">
    <property type="entry name" value="NAD(P)-binding Rossmann-like Domain"/>
    <property type="match status" value="1"/>
</dbReference>
<dbReference type="GO" id="GO:0070403">
    <property type="term" value="F:NAD+ binding"/>
    <property type="evidence" value="ECO:0007669"/>
    <property type="project" value="InterPro"/>
</dbReference>
<dbReference type="InterPro" id="IPR036291">
    <property type="entry name" value="NAD(P)-bd_dom_sf"/>
</dbReference>
<evidence type="ECO:0000256" key="12">
    <source>
        <dbReference type="ARBA" id="ARBA00023239"/>
    </source>
</evidence>
<dbReference type="InterPro" id="IPR006108">
    <property type="entry name" value="3HC_DH_C"/>
</dbReference>
<comment type="pathway">
    <text evidence="2">Lipid metabolism; fatty acid beta-oxidation.</text>
</comment>
<comment type="catalytic activity">
    <reaction evidence="14">
        <text>a (3S)-3-hydroxyacyl-CoA + NAD(+) = a 3-oxoacyl-CoA + NADH + H(+)</text>
        <dbReference type="Rhea" id="RHEA:22432"/>
        <dbReference type="ChEBI" id="CHEBI:15378"/>
        <dbReference type="ChEBI" id="CHEBI:57318"/>
        <dbReference type="ChEBI" id="CHEBI:57540"/>
        <dbReference type="ChEBI" id="CHEBI:57945"/>
        <dbReference type="ChEBI" id="CHEBI:90726"/>
        <dbReference type="EC" id="1.1.1.35"/>
    </reaction>
</comment>
<keyword evidence="6" id="KW-0442">Lipid degradation</keyword>
<organism evidence="18 19">
    <name type="scientific">Pacificimonas flava</name>
    <dbReference type="NCBI Taxonomy" id="1234595"/>
    <lineage>
        <taxon>Bacteria</taxon>
        <taxon>Pseudomonadati</taxon>
        <taxon>Pseudomonadota</taxon>
        <taxon>Alphaproteobacteria</taxon>
        <taxon>Sphingomonadales</taxon>
        <taxon>Sphingosinicellaceae</taxon>
        <taxon>Pacificimonas</taxon>
    </lineage>
</organism>
<dbReference type="FunFam" id="3.40.50.720:FF:000009">
    <property type="entry name" value="Fatty oxidation complex, alpha subunit"/>
    <property type="match status" value="1"/>
</dbReference>
<keyword evidence="10" id="KW-0576">Peroxisome</keyword>
<feature type="domain" description="3-hydroxyacyl-CoA dehydrogenase NAD binding" evidence="17">
    <location>
        <begin position="298"/>
        <end position="474"/>
    </location>
</feature>
<dbReference type="SUPFAM" id="SSF48179">
    <property type="entry name" value="6-phosphogluconate dehydrogenase C-terminal domain-like"/>
    <property type="match status" value="2"/>
</dbReference>
<dbReference type="PANTHER" id="PTHR23309:SF49">
    <property type="entry name" value="PEROXISOMAL BIFUNCTIONAL ENZYME"/>
    <property type="match status" value="1"/>
</dbReference>
<feature type="domain" description="3-hydroxyacyl-CoA dehydrogenase C-terminal" evidence="16">
    <location>
        <begin position="479"/>
        <end position="563"/>
    </location>
</feature>
<dbReference type="STRING" id="1234595.C725_1791"/>
<protein>
    <submittedName>
        <fullName evidence="18">3-hydroxyacyl-CoA dehydrogenase</fullName>
    </submittedName>
</protein>
<evidence type="ECO:0000256" key="3">
    <source>
        <dbReference type="ARBA" id="ARBA00008750"/>
    </source>
</evidence>
<dbReference type="InterPro" id="IPR029045">
    <property type="entry name" value="ClpP/crotonase-like_dom_sf"/>
</dbReference>
<dbReference type="InterPro" id="IPR006176">
    <property type="entry name" value="3-OHacyl-CoA_DH_NAD-bd"/>
</dbReference>
<evidence type="ECO:0000256" key="14">
    <source>
        <dbReference type="ARBA" id="ARBA00049556"/>
    </source>
</evidence>
<dbReference type="Gene3D" id="3.90.226.10">
    <property type="entry name" value="2-enoyl-CoA Hydratase, Chain A, domain 1"/>
    <property type="match status" value="1"/>
</dbReference>
<dbReference type="InterPro" id="IPR001753">
    <property type="entry name" value="Enoyl-CoA_hydra/iso"/>
</dbReference>
<comment type="similarity">
    <text evidence="15">Belongs to the enoyl-CoA hydratase/isomerase family.</text>
</comment>
<evidence type="ECO:0000256" key="8">
    <source>
        <dbReference type="ARBA" id="ARBA00023027"/>
    </source>
</evidence>
<dbReference type="Pfam" id="PF00378">
    <property type="entry name" value="ECH_1"/>
    <property type="match status" value="1"/>
</dbReference>
<keyword evidence="11" id="KW-0413">Isomerase</keyword>
<evidence type="ECO:0000313" key="18">
    <source>
        <dbReference type="EMBL" id="OWV32168.1"/>
    </source>
</evidence>
<dbReference type="InterPro" id="IPR018376">
    <property type="entry name" value="Enoyl-CoA_hyd/isom_CS"/>
</dbReference>
<dbReference type="SUPFAM" id="SSF51735">
    <property type="entry name" value="NAD(P)-binding Rossmann-fold domains"/>
    <property type="match status" value="1"/>
</dbReference>
<dbReference type="AlphaFoldDB" id="A0A219B2W9"/>
<evidence type="ECO:0000256" key="10">
    <source>
        <dbReference type="ARBA" id="ARBA00023140"/>
    </source>
</evidence>
<dbReference type="Pfam" id="PF02737">
    <property type="entry name" value="3HCDH_N"/>
    <property type="match status" value="1"/>
</dbReference>
<evidence type="ECO:0000256" key="2">
    <source>
        <dbReference type="ARBA" id="ARBA00005005"/>
    </source>
</evidence>
<dbReference type="SUPFAM" id="SSF52096">
    <property type="entry name" value="ClpP/crotonase"/>
    <property type="match status" value="1"/>
</dbReference>
<evidence type="ECO:0000256" key="11">
    <source>
        <dbReference type="ARBA" id="ARBA00023235"/>
    </source>
</evidence>
<keyword evidence="9" id="KW-0443">Lipid metabolism</keyword>
<dbReference type="RefSeq" id="WP_088710965.1">
    <property type="nucleotide sequence ID" value="NZ_NFZT01000001.1"/>
</dbReference>
<evidence type="ECO:0000259" key="16">
    <source>
        <dbReference type="Pfam" id="PF00725"/>
    </source>
</evidence>
<evidence type="ECO:0000256" key="1">
    <source>
        <dbReference type="ARBA" id="ARBA00004275"/>
    </source>
</evidence>
<dbReference type="EMBL" id="NFZT01000001">
    <property type="protein sequence ID" value="OWV32168.1"/>
    <property type="molecule type" value="Genomic_DNA"/>
</dbReference>
<keyword evidence="19" id="KW-1185">Reference proteome</keyword>
<evidence type="ECO:0000259" key="17">
    <source>
        <dbReference type="Pfam" id="PF02737"/>
    </source>
</evidence>
<name>A0A219B2W9_9SPHN</name>
<evidence type="ECO:0000256" key="9">
    <source>
        <dbReference type="ARBA" id="ARBA00023098"/>
    </source>
</evidence>
<evidence type="ECO:0000256" key="5">
    <source>
        <dbReference type="ARBA" id="ARBA00022832"/>
    </source>
</evidence>